<reference evidence="2" key="1">
    <citation type="journal article" date="2024" name="J. Gen. Virol.">
        <title>Novel phages of Pseudomonas syringae unveil numerous potential auxiliary metabolic genes.</title>
        <authorList>
            <person name="Feltin C."/>
            <person name="Garneau J.R."/>
            <person name="Morris C.E."/>
            <person name="Berard A."/>
            <person name="Torres-Barcelo C."/>
        </authorList>
    </citation>
    <scope>NUCLEOTIDE SEQUENCE</scope>
</reference>
<feature type="region of interest" description="Disordered" evidence="1">
    <location>
        <begin position="108"/>
        <end position="166"/>
    </location>
</feature>
<name>A0AAU6W4I0_9VIRU</name>
<sequence>MNDVPRQFKGVWIPAEVWLDRSLSITEKVMMVEIGSLQDPVRGCYASNNHFGRFFGLSNSRVSEIISALTSKGLLRVELIRDGRQVVERRVRLNDLFGKSNTYSENASTLFGKGGDPYSEKAQESNTKSNSTTEGEKRGSAKASPSASRKANKFDPLPVRPSNVSESTWADWCQHRREIKKPLTATTCAKQAKTLAGHHDADAVINQSISNGWTGLFPEKVLPGSNASAKAQGPDFYDKSWRTDTSDDL</sequence>
<organism evidence="2">
    <name type="scientific">Pseudomonas phage Cruim01</name>
    <dbReference type="NCBI Taxonomy" id="3138528"/>
    <lineage>
        <taxon>Viruses</taxon>
    </lineage>
</organism>
<feature type="compositionally biased region" description="Polar residues" evidence="1">
    <location>
        <begin position="124"/>
        <end position="133"/>
    </location>
</feature>
<evidence type="ECO:0000256" key="1">
    <source>
        <dbReference type="SAM" id="MobiDB-lite"/>
    </source>
</evidence>
<gene>
    <name evidence="2" type="ORF">Cruim01_00070</name>
</gene>
<proteinExistence type="predicted"/>
<evidence type="ECO:0008006" key="3">
    <source>
        <dbReference type="Google" id="ProtNLM"/>
    </source>
</evidence>
<protein>
    <recommendedName>
        <fullName evidence="3">Helix-turn-helix domain-containing protein</fullName>
    </recommendedName>
</protein>
<accession>A0AAU6W4I0</accession>
<evidence type="ECO:0000313" key="2">
    <source>
        <dbReference type="EMBL" id="XAI71371.1"/>
    </source>
</evidence>
<feature type="compositionally biased region" description="Basic and acidic residues" evidence="1">
    <location>
        <begin position="236"/>
        <end position="249"/>
    </location>
</feature>
<dbReference type="EMBL" id="PP179333">
    <property type="protein sequence ID" value="XAI71371.1"/>
    <property type="molecule type" value="Genomic_DNA"/>
</dbReference>
<feature type="region of interest" description="Disordered" evidence="1">
    <location>
        <begin position="224"/>
        <end position="249"/>
    </location>
</feature>